<dbReference type="GO" id="GO:0003700">
    <property type="term" value="F:DNA-binding transcription factor activity"/>
    <property type="evidence" value="ECO:0007669"/>
    <property type="project" value="InterPro"/>
</dbReference>
<dbReference type="Proteomes" id="UP000505325">
    <property type="component" value="Chromosome"/>
</dbReference>
<evidence type="ECO:0000256" key="1">
    <source>
        <dbReference type="ARBA" id="ARBA00009437"/>
    </source>
</evidence>
<comment type="similarity">
    <text evidence="1">Belongs to the LysR transcriptional regulatory family.</text>
</comment>
<dbReference type="SUPFAM" id="SSF46785">
    <property type="entry name" value="Winged helix' DNA-binding domain"/>
    <property type="match status" value="1"/>
</dbReference>
<dbReference type="InterPro" id="IPR000847">
    <property type="entry name" value="LysR_HTH_N"/>
</dbReference>
<evidence type="ECO:0000256" key="2">
    <source>
        <dbReference type="ARBA" id="ARBA00023015"/>
    </source>
</evidence>
<name>A0A6M8UE30_9GAMM</name>
<dbReference type="Pfam" id="PF03466">
    <property type="entry name" value="LysR_substrate"/>
    <property type="match status" value="1"/>
</dbReference>
<dbReference type="GO" id="GO:0043565">
    <property type="term" value="F:sequence-specific DNA binding"/>
    <property type="evidence" value="ECO:0007669"/>
    <property type="project" value="TreeGrafter"/>
</dbReference>
<feature type="domain" description="HTH lysR-type" evidence="5">
    <location>
        <begin position="5"/>
        <end position="62"/>
    </location>
</feature>
<dbReference type="Gene3D" id="1.10.10.10">
    <property type="entry name" value="Winged helix-like DNA-binding domain superfamily/Winged helix DNA-binding domain"/>
    <property type="match status" value="1"/>
</dbReference>
<dbReference type="PRINTS" id="PR00039">
    <property type="entry name" value="HTHLYSR"/>
</dbReference>
<keyword evidence="3" id="KW-0238">DNA-binding</keyword>
<evidence type="ECO:0000256" key="3">
    <source>
        <dbReference type="ARBA" id="ARBA00023125"/>
    </source>
</evidence>
<dbReference type="KEGG" id="pmak:PMPD1_2949"/>
<proteinExistence type="inferred from homology"/>
<evidence type="ECO:0000259" key="5">
    <source>
        <dbReference type="PROSITE" id="PS50931"/>
    </source>
</evidence>
<dbReference type="GO" id="GO:0006351">
    <property type="term" value="P:DNA-templated transcription"/>
    <property type="evidence" value="ECO:0007669"/>
    <property type="project" value="TreeGrafter"/>
</dbReference>
<dbReference type="InterPro" id="IPR005119">
    <property type="entry name" value="LysR_subst-bd"/>
</dbReference>
<keyword evidence="4" id="KW-0804">Transcription</keyword>
<reference evidence="6 7" key="1">
    <citation type="submission" date="2020-06" db="EMBL/GenBank/DDBJ databases">
        <title>Genome sequence of Paramixta manurensis strain PD-1.</title>
        <authorList>
            <person name="Lee C.W."/>
            <person name="Kim J."/>
        </authorList>
    </citation>
    <scope>NUCLEOTIDE SEQUENCE [LARGE SCALE GENOMIC DNA]</scope>
    <source>
        <strain evidence="6 7">PD-1</strain>
    </source>
</reference>
<dbReference type="InterPro" id="IPR058163">
    <property type="entry name" value="LysR-type_TF_proteobact-type"/>
</dbReference>
<dbReference type="PROSITE" id="PS50931">
    <property type="entry name" value="HTH_LYSR"/>
    <property type="match status" value="1"/>
</dbReference>
<dbReference type="FunFam" id="1.10.10.10:FF:000001">
    <property type="entry name" value="LysR family transcriptional regulator"/>
    <property type="match status" value="1"/>
</dbReference>
<dbReference type="SUPFAM" id="SSF53850">
    <property type="entry name" value="Periplasmic binding protein-like II"/>
    <property type="match status" value="1"/>
</dbReference>
<protein>
    <submittedName>
        <fullName evidence="6">LysR family transcriptional regulator</fullName>
    </submittedName>
</protein>
<keyword evidence="7" id="KW-1185">Reference proteome</keyword>
<evidence type="ECO:0000313" key="7">
    <source>
        <dbReference type="Proteomes" id="UP000505325"/>
    </source>
</evidence>
<dbReference type="RefSeq" id="WP_173634792.1">
    <property type="nucleotide sequence ID" value="NZ_CP054212.1"/>
</dbReference>
<sequence>MDETENLTAMLLFARVVETQSFSEAARTLGLSKSHVSREIARLEVRLGIRLLQRTTRRLALTELGHAYYHFCTRVRDEMTQASDFVRQVHQQPAGNVRLIAPVTFGCQCVVPALNGFIAAHVHINVDLELTDRAVEVDQDNFDIAIVVRQRAPESGYFRLLSEIEWGLYAAPAYLLNRSPVSHPTMLARHDLLLFHGAAQTASLAFRREKQRITIAARSRFRANNSMALLNAALAGNGIAWLPSYMTREALQQGRIERVLPEWRLDRFQSYLLLKHPQMPSSPVSLLCDSLVMALSQA</sequence>
<keyword evidence="2" id="KW-0805">Transcription regulation</keyword>
<dbReference type="InterPro" id="IPR036388">
    <property type="entry name" value="WH-like_DNA-bd_sf"/>
</dbReference>
<dbReference type="EMBL" id="CP054212">
    <property type="protein sequence ID" value="QKJ87884.1"/>
    <property type="molecule type" value="Genomic_DNA"/>
</dbReference>
<accession>A0A6M8UE30</accession>
<dbReference type="PANTHER" id="PTHR30537">
    <property type="entry name" value="HTH-TYPE TRANSCRIPTIONAL REGULATOR"/>
    <property type="match status" value="1"/>
</dbReference>
<dbReference type="Gene3D" id="3.40.190.290">
    <property type="match status" value="1"/>
</dbReference>
<evidence type="ECO:0000256" key="4">
    <source>
        <dbReference type="ARBA" id="ARBA00023163"/>
    </source>
</evidence>
<dbReference type="InterPro" id="IPR036390">
    <property type="entry name" value="WH_DNA-bd_sf"/>
</dbReference>
<dbReference type="Pfam" id="PF00126">
    <property type="entry name" value="HTH_1"/>
    <property type="match status" value="1"/>
</dbReference>
<organism evidence="6 7">
    <name type="scientific">Paramixta manurensis</name>
    <dbReference type="NCBI Taxonomy" id="2740817"/>
    <lineage>
        <taxon>Bacteria</taxon>
        <taxon>Pseudomonadati</taxon>
        <taxon>Pseudomonadota</taxon>
        <taxon>Gammaproteobacteria</taxon>
        <taxon>Enterobacterales</taxon>
        <taxon>Erwiniaceae</taxon>
        <taxon>Paramixta</taxon>
    </lineage>
</organism>
<dbReference type="AlphaFoldDB" id="A0A6M8UE30"/>
<evidence type="ECO:0000313" key="6">
    <source>
        <dbReference type="EMBL" id="QKJ87884.1"/>
    </source>
</evidence>
<gene>
    <name evidence="6" type="ORF">PMPD1_2949</name>
</gene>
<dbReference type="PANTHER" id="PTHR30537:SF5">
    <property type="entry name" value="HTH-TYPE TRANSCRIPTIONAL ACTIVATOR TTDR-RELATED"/>
    <property type="match status" value="1"/>
</dbReference>
<dbReference type="CDD" id="cd08422">
    <property type="entry name" value="PBP2_CrgA_like"/>
    <property type="match status" value="1"/>
</dbReference>